<evidence type="ECO:0000256" key="1">
    <source>
        <dbReference type="SAM" id="Coils"/>
    </source>
</evidence>
<sequence length="752" mass="85440">MDWLSKRKFVIVCHEKVVRIPLEGDEIIRVHGERTQGVMRTLMNTKVDEPKLSGISIVRDYIDVFPEDKFVMVSINDILIYSKTKKEHEVHLKLVLESLRKEKLYAKFSKYAAESVRDVIGFKCCLASSSGWSKDWESSLTELELVQERLIKFEVGDRVLLKVTPWKGVVRFGKNGGLLAGIHDLFSGRYCRLSQEGYLRVSMSCLVEGKEDEVFGMQIPKELITDNTRYASYYNAYMEMVPTTAKKPKPVSSKQSKPAPTKKPKVAREKPSKPSPTKQNRKGKVQKFRKGKSSLQLVDEEELEPEYKPQGEGPPGESSKFIGTLSSMKNLDNFNFGDQFINDNPTKEDMAHPLSIPVIDLTSPKPVSSSVQEPFIVATTKTTTTLPLPPHQPIQSSTNADLTAGVSTLEKKYAEFEQKNKTLENTSNNLVSRVFTLKLHDLPHKINQTVNEVVKKARRPNDRDPLPPPQKDLDQSKKKKHDSGASASTQPQAPTSSSWKNFDTRDVPSSSFKQKTAPQVVQPVDDIPYQTLSTDQKHMNRTGSYFRMTYLNLKTIGLMQFPNRIKIRKKTSCFRKLKIWALSSNGFAGRLGRQSSTKILLEGPAFKVVKAFDDNNISLEFQIEECHLLLTDQIDLVNPEGYRVVPNVSKPLPLGGPLEADFKNLHPNDFEDLYLLYLQGKLNHLSFADKVHLYNVVNLWIRNIVIRKCVEDLKLGIESYQTKLNLTQPNWDASDFLFKEDYTIVYKPRAII</sequence>
<feature type="compositionally biased region" description="Basic residues" evidence="2">
    <location>
        <begin position="279"/>
        <end position="292"/>
    </location>
</feature>
<dbReference type="AlphaFoldDB" id="A0A699HR87"/>
<proteinExistence type="predicted"/>
<dbReference type="InterPro" id="IPR043128">
    <property type="entry name" value="Rev_trsase/Diguanyl_cyclase"/>
</dbReference>
<accession>A0A699HR87</accession>
<dbReference type="PANTHER" id="PTHR24559:SF444">
    <property type="entry name" value="REVERSE TRANSCRIPTASE DOMAIN-CONTAINING PROTEIN"/>
    <property type="match status" value="1"/>
</dbReference>
<dbReference type="Gene3D" id="3.30.70.270">
    <property type="match status" value="1"/>
</dbReference>
<dbReference type="PANTHER" id="PTHR24559">
    <property type="entry name" value="TRANSPOSON TY3-I GAG-POL POLYPROTEIN"/>
    <property type="match status" value="1"/>
</dbReference>
<evidence type="ECO:0000313" key="3">
    <source>
        <dbReference type="EMBL" id="GEY70173.1"/>
    </source>
</evidence>
<feature type="compositionally biased region" description="Polar residues" evidence="2">
    <location>
        <begin position="485"/>
        <end position="519"/>
    </location>
</feature>
<keyword evidence="3" id="KW-0695">RNA-directed DNA polymerase</keyword>
<dbReference type="EMBL" id="BKCJ010201574">
    <property type="protein sequence ID" value="GEY70173.1"/>
    <property type="molecule type" value="Genomic_DNA"/>
</dbReference>
<gene>
    <name evidence="3" type="ORF">Tci_442147</name>
</gene>
<feature type="region of interest" description="Disordered" evidence="2">
    <location>
        <begin position="453"/>
        <end position="520"/>
    </location>
</feature>
<feature type="region of interest" description="Disordered" evidence="2">
    <location>
        <begin position="245"/>
        <end position="319"/>
    </location>
</feature>
<dbReference type="InterPro" id="IPR043502">
    <property type="entry name" value="DNA/RNA_pol_sf"/>
</dbReference>
<protein>
    <submittedName>
        <fullName evidence="3">Reverse transcriptase</fullName>
    </submittedName>
</protein>
<dbReference type="SUPFAM" id="SSF56672">
    <property type="entry name" value="DNA/RNA polymerases"/>
    <property type="match status" value="1"/>
</dbReference>
<feature type="coiled-coil region" evidence="1">
    <location>
        <begin position="399"/>
        <end position="433"/>
    </location>
</feature>
<feature type="compositionally biased region" description="Basic and acidic residues" evidence="2">
    <location>
        <begin position="453"/>
        <end position="476"/>
    </location>
</feature>
<comment type="caution">
    <text evidence="3">The sequence shown here is derived from an EMBL/GenBank/DDBJ whole genome shotgun (WGS) entry which is preliminary data.</text>
</comment>
<keyword evidence="1" id="KW-0175">Coiled coil</keyword>
<keyword evidence="3" id="KW-0548">Nucleotidyltransferase</keyword>
<evidence type="ECO:0000256" key="2">
    <source>
        <dbReference type="SAM" id="MobiDB-lite"/>
    </source>
</evidence>
<organism evidence="3">
    <name type="scientific">Tanacetum cinerariifolium</name>
    <name type="common">Dalmatian daisy</name>
    <name type="synonym">Chrysanthemum cinerariifolium</name>
    <dbReference type="NCBI Taxonomy" id="118510"/>
    <lineage>
        <taxon>Eukaryota</taxon>
        <taxon>Viridiplantae</taxon>
        <taxon>Streptophyta</taxon>
        <taxon>Embryophyta</taxon>
        <taxon>Tracheophyta</taxon>
        <taxon>Spermatophyta</taxon>
        <taxon>Magnoliopsida</taxon>
        <taxon>eudicotyledons</taxon>
        <taxon>Gunneridae</taxon>
        <taxon>Pentapetalae</taxon>
        <taxon>asterids</taxon>
        <taxon>campanulids</taxon>
        <taxon>Asterales</taxon>
        <taxon>Asteraceae</taxon>
        <taxon>Asteroideae</taxon>
        <taxon>Anthemideae</taxon>
        <taxon>Anthemidinae</taxon>
        <taxon>Tanacetum</taxon>
    </lineage>
</organism>
<dbReference type="GO" id="GO:0003964">
    <property type="term" value="F:RNA-directed DNA polymerase activity"/>
    <property type="evidence" value="ECO:0007669"/>
    <property type="project" value="UniProtKB-KW"/>
</dbReference>
<reference evidence="3" key="1">
    <citation type="journal article" date="2019" name="Sci. Rep.">
        <title>Draft genome of Tanacetum cinerariifolium, the natural source of mosquito coil.</title>
        <authorList>
            <person name="Yamashiro T."/>
            <person name="Shiraishi A."/>
            <person name="Satake H."/>
            <person name="Nakayama K."/>
        </authorList>
    </citation>
    <scope>NUCLEOTIDE SEQUENCE</scope>
</reference>
<name>A0A699HR87_TANCI</name>
<dbReference type="InterPro" id="IPR053134">
    <property type="entry name" value="RNA-dir_DNA_polymerase"/>
</dbReference>
<keyword evidence="3" id="KW-0808">Transferase</keyword>